<comment type="caution">
    <text evidence="2">The sequence shown here is derived from an EMBL/GenBank/DDBJ whole genome shotgun (WGS) entry which is preliminary data.</text>
</comment>
<evidence type="ECO:0000313" key="3">
    <source>
        <dbReference type="Proteomes" id="UP000179243"/>
    </source>
</evidence>
<dbReference type="InterPro" id="IPR013783">
    <property type="entry name" value="Ig-like_fold"/>
</dbReference>
<sequence>MAHPWQPTLIVKAVSEPSSAGIQYGDLFFYPIGKGLDFAESSYNSVYYGTRWMIVYYGDPLYAPFRGSKQMDNTPPEFGLVMTKRPANSTTSRRIIINLADGDDDKLVDVAQYKIEYGATVAYDNSVEFEIGWDSVNGSWKEETQRDYFLARQYERTIQGLNATQTYHYRISARDPSGNTAISPDLVFNMSLAADTAIPSATTYAEDPGNSPNITFSVFPLPANPSLNIQLSGNWQKQGKLNIEIFDLTGRSVRELYSGKAMERVHWDGTDNKGNSIASGVYFIRCQLGKQSTVLKALLIR</sequence>
<dbReference type="Pfam" id="PF18962">
    <property type="entry name" value="Por_Secre_tail"/>
    <property type="match status" value="1"/>
</dbReference>
<gene>
    <name evidence="2" type="ORF">A2519_11345</name>
</gene>
<reference evidence="2 3" key="1">
    <citation type="journal article" date="2016" name="Nat. Commun.">
        <title>Thousands of microbial genomes shed light on interconnected biogeochemical processes in an aquifer system.</title>
        <authorList>
            <person name="Anantharaman K."/>
            <person name="Brown C.T."/>
            <person name="Hug L.A."/>
            <person name="Sharon I."/>
            <person name="Castelle C.J."/>
            <person name="Probst A.J."/>
            <person name="Thomas B.C."/>
            <person name="Singh A."/>
            <person name="Wilkins M.J."/>
            <person name="Karaoz U."/>
            <person name="Brodie E.L."/>
            <person name="Williams K.H."/>
            <person name="Hubbard S.S."/>
            <person name="Banfield J.F."/>
        </authorList>
    </citation>
    <scope>NUCLEOTIDE SEQUENCE [LARGE SCALE GENOMIC DNA]</scope>
</reference>
<name>A0A1F7F7U3_UNCRA</name>
<evidence type="ECO:0000259" key="1">
    <source>
        <dbReference type="Pfam" id="PF18962"/>
    </source>
</evidence>
<dbReference type="Proteomes" id="UP000179243">
    <property type="component" value="Unassembled WGS sequence"/>
</dbReference>
<organism evidence="2 3">
    <name type="scientific">Candidatus Raymondbacteria bacterium RIFOXYD12_FULL_49_13</name>
    <dbReference type="NCBI Taxonomy" id="1817890"/>
    <lineage>
        <taxon>Bacteria</taxon>
        <taxon>Raymondiibacteriota</taxon>
    </lineage>
</organism>
<dbReference type="Gene3D" id="2.60.40.10">
    <property type="entry name" value="Immunoglobulins"/>
    <property type="match status" value="1"/>
</dbReference>
<proteinExistence type="predicted"/>
<dbReference type="AlphaFoldDB" id="A0A1F7F7U3"/>
<accession>A0A1F7F7U3</accession>
<dbReference type="NCBIfam" id="TIGR04183">
    <property type="entry name" value="Por_Secre_tail"/>
    <property type="match status" value="1"/>
</dbReference>
<protein>
    <recommendedName>
        <fullName evidence="1">Secretion system C-terminal sorting domain-containing protein</fullName>
    </recommendedName>
</protein>
<dbReference type="InterPro" id="IPR026444">
    <property type="entry name" value="Secre_tail"/>
</dbReference>
<feature type="domain" description="Secretion system C-terminal sorting" evidence="1">
    <location>
        <begin position="218"/>
        <end position="299"/>
    </location>
</feature>
<dbReference type="EMBL" id="MFYX01000104">
    <property type="protein sequence ID" value="OGK02648.1"/>
    <property type="molecule type" value="Genomic_DNA"/>
</dbReference>
<dbReference type="Gene3D" id="2.60.40.4070">
    <property type="match status" value="1"/>
</dbReference>
<evidence type="ECO:0000313" key="2">
    <source>
        <dbReference type="EMBL" id="OGK02648.1"/>
    </source>
</evidence>